<dbReference type="EMBL" id="OGUS01000131">
    <property type="protein sequence ID" value="SPC17270.1"/>
    <property type="molecule type" value="Genomic_DNA"/>
</dbReference>
<name>A0A375GD00_9BURK</name>
<dbReference type="CDD" id="cd00207">
    <property type="entry name" value="fer2"/>
    <property type="match status" value="1"/>
</dbReference>
<dbReference type="PANTHER" id="PTHR30212:SF2">
    <property type="entry name" value="PROTEIN YIIM"/>
    <property type="match status" value="1"/>
</dbReference>
<keyword evidence="4" id="KW-0560">Oxidoreductase</keyword>
<dbReference type="GeneID" id="303491408"/>
<evidence type="ECO:0000313" key="4">
    <source>
        <dbReference type="EMBL" id="SPC17270.1"/>
    </source>
</evidence>
<dbReference type="Pfam" id="PF00111">
    <property type="entry name" value="Fer2"/>
    <property type="match status" value="1"/>
</dbReference>
<dbReference type="SUPFAM" id="SSF54292">
    <property type="entry name" value="2Fe-2S ferredoxin-like"/>
    <property type="match status" value="1"/>
</dbReference>
<dbReference type="EC" id="1.-.-.-" evidence="4"/>
<dbReference type="PRINTS" id="PR00409">
    <property type="entry name" value="PHDIOXRDTASE"/>
</dbReference>
<reference evidence="3 5" key="2">
    <citation type="submission" date="2021-02" db="EMBL/GenBank/DDBJ databases">
        <title>Complete Genome Sequence of Cupriavidus oxalaticus Strain Ox1, a Soil Oxalate-Degrading Species.</title>
        <authorList>
            <person name="Palmieri F."/>
            <person name="Udriet P."/>
            <person name="Deuasquier M."/>
            <person name="Beaudoing E."/>
            <person name="Johnson S.L."/>
            <person name="Davenport K.W."/>
            <person name="Chain P.S."/>
            <person name="Bindschedler S."/>
            <person name="Junier P."/>
        </authorList>
    </citation>
    <scope>NUCLEOTIDE SEQUENCE [LARGE SCALE GENOMIC DNA]</scope>
    <source>
        <strain evidence="3 5">Ox1</strain>
    </source>
</reference>
<dbReference type="Gene3D" id="2.40.30.10">
    <property type="entry name" value="Translation factors"/>
    <property type="match status" value="1"/>
</dbReference>
<evidence type="ECO:0000259" key="2">
    <source>
        <dbReference type="PROSITE" id="PS51384"/>
    </source>
</evidence>
<evidence type="ECO:0000259" key="1">
    <source>
        <dbReference type="PROSITE" id="PS51085"/>
    </source>
</evidence>
<dbReference type="Pfam" id="PF00175">
    <property type="entry name" value="NAD_binding_1"/>
    <property type="match status" value="1"/>
</dbReference>
<feature type="domain" description="2Fe-2S ferredoxin-type" evidence="1">
    <location>
        <begin position="236"/>
        <end position="321"/>
    </location>
</feature>
<keyword evidence="4" id="KW-0223">Dioxygenase</keyword>
<reference evidence="4" key="1">
    <citation type="submission" date="2018-01" db="EMBL/GenBank/DDBJ databases">
        <authorList>
            <person name="Clerissi C."/>
        </authorList>
    </citation>
    <scope>NUCLEOTIDE SEQUENCE</scope>
    <source>
        <strain evidence="4">Cupriavidus oxalaticus LMG 2235</strain>
    </source>
</reference>
<dbReference type="PROSITE" id="PS00197">
    <property type="entry name" value="2FE2S_FER_1"/>
    <property type="match status" value="1"/>
</dbReference>
<evidence type="ECO:0000313" key="5">
    <source>
        <dbReference type="Proteomes" id="UP000623307"/>
    </source>
</evidence>
<dbReference type="InterPro" id="IPR006058">
    <property type="entry name" value="2Fe2S_fd_BS"/>
</dbReference>
<dbReference type="RefSeq" id="WP_063238471.1">
    <property type="nucleotide sequence ID" value="NZ_CP069810.1"/>
</dbReference>
<dbReference type="PROSITE" id="PS51085">
    <property type="entry name" value="2FE2S_FER_2"/>
    <property type="match status" value="1"/>
</dbReference>
<dbReference type="EMBL" id="CP069812">
    <property type="protein sequence ID" value="QRQ95314.1"/>
    <property type="molecule type" value="Genomic_DNA"/>
</dbReference>
<dbReference type="GO" id="GO:0051537">
    <property type="term" value="F:2 iron, 2 sulfur cluster binding"/>
    <property type="evidence" value="ECO:0007669"/>
    <property type="project" value="InterPro"/>
</dbReference>
<dbReference type="Proteomes" id="UP000623307">
    <property type="component" value="Chromosome 2"/>
</dbReference>
<dbReference type="GO" id="GO:0051213">
    <property type="term" value="F:dioxygenase activity"/>
    <property type="evidence" value="ECO:0007669"/>
    <property type="project" value="UniProtKB-KW"/>
</dbReference>
<dbReference type="SUPFAM" id="SSF52343">
    <property type="entry name" value="Ferredoxin reductase-like, C-terminal NADP-linked domain"/>
    <property type="match status" value="1"/>
</dbReference>
<dbReference type="SUPFAM" id="SSF63380">
    <property type="entry name" value="Riboflavin synthase domain-like"/>
    <property type="match status" value="1"/>
</dbReference>
<dbReference type="InterPro" id="IPR039261">
    <property type="entry name" value="FNR_nucleotide-bd"/>
</dbReference>
<dbReference type="InterPro" id="IPR001433">
    <property type="entry name" value="OxRdtase_FAD/NAD-bd"/>
</dbReference>
<dbReference type="PROSITE" id="PS51384">
    <property type="entry name" value="FAD_FR"/>
    <property type="match status" value="1"/>
</dbReference>
<dbReference type="CDD" id="cd06185">
    <property type="entry name" value="PDR_like"/>
    <property type="match status" value="1"/>
</dbReference>
<dbReference type="InterPro" id="IPR001041">
    <property type="entry name" value="2Fe-2S_ferredoxin-type"/>
</dbReference>
<feature type="domain" description="FAD-binding FR-type" evidence="2">
    <location>
        <begin position="6"/>
        <end position="108"/>
    </location>
</feature>
<dbReference type="Proteomes" id="UP000256862">
    <property type="component" value="Chromosome CO2235"/>
</dbReference>
<dbReference type="PANTHER" id="PTHR30212">
    <property type="entry name" value="PROTEIN YIIM"/>
    <property type="match status" value="1"/>
</dbReference>
<dbReference type="InterPro" id="IPR012675">
    <property type="entry name" value="Beta-grasp_dom_sf"/>
</dbReference>
<dbReference type="Gene3D" id="3.10.20.30">
    <property type="match status" value="1"/>
</dbReference>
<sequence length="321" mass="34531">MSQVTDELRLVKVAAMREVAADIVQFDLCAADGRPLAPFAAGAHIDVHTPSGLVRQYSLCGLPGETAQYSIAVKHERGGRGGSASLHGNVEVGSALGISPPRNHFPLADDALHTILVAGGIGITPILAMIATLEQAGKSWELHYCARSERHAAYHAQLRERHPGKITEYFSEEPIFPIQDVVGKMAASWLNIHLYCCGPAGLMHAVQASTPEAASQRVHFEWFAAPQDDGKPNEPFEIEIASSGKVFPVSAEETALEVLRAHGIDIGSSCEEGVCGTCEVHVLSGCIEHRDVLLSEAERAGNKCMMTCVSRGRRERIVLDL</sequence>
<dbReference type="InterPro" id="IPR017938">
    <property type="entry name" value="Riboflavin_synthase-like_b-brl"/>
</dbReference>
<dbReference type="InterPro" id="IPR052353">
    <property type="entry name" value="Benzoxazolinone_Detox_Enz"/>
</dbReference>
<gene>
    <name evidence="4" type="primary">pobB</name>
    <name evidence="4" type="ORF">CO2235_90144</name>
    <name evidence="3" type="ORF">JTE92_17805</name>
</gene>
<accession>A0A375GD00</accession>
<protein>
    <submittedName>
        <fullName evidence="3">Oxidoreductase</fullName>
    </submittedName>
    <submittedName>
        <fullName evidence="4">Phenoxybenzoate dioxygenase subunit beta</fullName>
        <ecNumber evidence="4">1.-.-.-</ecNumber>
    </submittedName>
</protein>
<dbReference type="Gene3D" id="3.40.50.80">
    <property type="entry name" value="Nucleotide-binding domain of ferredoxin-NADP reductase (FNR) module"/>
    <property type="match status" value="1"/>
</dbReference>
<proteinExistence type="predicted"/>
<evidence type="ECO:0000313" key="3">
    <source>
        <dbReference type="EMBL" id="QRQ95314.1"/>
    </source>
</evidence>
<dbReference type="AlphaFoldDB" id="A0A375GD00"/>
<dbReference type="InterPro" id="IPR017927">
    <property type="entry name" value="FAD-bd_FR_type"/>
</dbReference>
<dbReference type="InterPro" id="IPR036010">
    <property type="entry name" value="2Fe-2S_ferredoxin-like_sf"/>
</dbReference>
<organism evidence="4">
    <name type="scientific">Cupriavidus oxalaticus</name>
    <dbReference type="NCBI Taxonomy" id="96344"/>
    <lineage>
        <taxon>Bacteria</taxon>
        <taxon>Pseudomonadati</taxon>
        <taxon>Pseudomonadota</taxon>
        <taxon>Betaproteobacteria</taxon>
        <taxon>Burkholderiales</taxon>
        <taxon>Burkholderiaceae</taxon>
        <taxon>Cupriavidus</taxon>
    </lineage>
</organism>
<keyword evidence="5" id="KW-1185">Reference proteome</keyword>
<dbReference type="OrthoDB" id="544091at2"/>